<evidence type="ECO:0000313" key="2">
    <source>
        <dbReference type="EMBL" id="RUL71901.1"/>
    </source>
</evidence>
<comment type="caution">
    <text evidence="2">The sequence shown here is derived from an EMBL/GenBank/DDBJ whole genome shotgun (WGS) entry which is preliminary data.</text>
</comment>
<sequence>MQKLLGHYTVGKAAMVIRAGIKEGKVAGQSASVAGDALKSAEQEVGTPDHLLPDNIAGDGLAGRTAQDAVGDLKAGKLPGTSIGGPGTPREMPATADPDAAAKEFATELFGGAKPSGDALIQDGMTIAGKRCADCWVGKASDGSYVTYRPAGFASSATEATTATVEIKNATIQTVNGGKSQLKLKFPKTGKTIIGSNP</sequence>
<evidence type="ECO:0000256" key="1">
    <source>
        <dbReference type="SAM" id="MobiDB-lite"/>
    </source>
</evidence>
<organism evidence="2 3">
    <name type="scientific">Dyella choica</name>
    <dbReference type="NCBI Taxonomy" id="1927959"/>
    <lineage>
        <taxon>Bacteria</taxon>
        <taxon>Pseudomonadati</taxon>
        <taxon>Pseudomonadota</taxon>
        <taxon>Gammaproteobacteria</taxon>
        <taxon>Lysobacterales</taxon>
        <taxon>Rhodanobacteraceae</taxon>
        <taxon>Dyella</taxon>
    </lineage>
</organism>
<dbReference type="AlphaFoldDB" id="A0A432M226"/>
<protein>
    <recommendedName>
        <fullName evidence="4">Filamentous hemagglutinin</fullName>
    </recommendedName>
</protein>
<evidence type="ECO:0008006" key="4">
    <source>
        <dbReference type="Google" id="ProtNLM"/>
    </source>
</evidence>
<keyword evidence="3" id="KW-1185">Reference proteome</keyword>
<name>A0A432M226_9GAMM</name>
<dbReference type="Proteomes" id="UP000274358">
    <property type="component" value="Unassembled WGS sequence"/>
</dbReference>
<gene>
    <name evidence="2" type="ORF">EKH80_18605</name>
</gene>
<feature type="region of interest" description="Disordered" evidence="1">
    <location>
        <begin position="74"/>
        <end position="94"/>
    </location>
</feature>
<dbReference type="OrthoDB" id="9113033at2"/>
<proteinExistence type="predicted"/>
<evidence type="ECO:0000313" key="3">
    <source>
        <dbReference type="Proteomes" id="UP000274358"/>
    </source>
</evidence>
<reference evidence="2 3" key="1">
    <citation type="submission" date="2018-12" db="EMBL/GenBank/DDBJ databases">
        <title>Dyella dinghuensis sp. nov. DHOA06 and Dyella choica sp. nov. 4M-K27, isolated from forest soil.</title>
        <authorList>
            <person name="Qiu L.-H."/>
            <person name="Gao Z.-H."/>
        </authorList>
    </citation>
    <scope>NUCLEOTIDE SEQUENCE [LARGE SCALE GENOMIC DNA]</scope>
    <source>
        <strain evidence="2 3">4M-K27</strain>
    </source>
</reference>
<dbReference type="RefSeq" id="WP_126686290.1">
    <property type="nucleotide sequence ID" value="NZ_RYYV01000017.1"/>
</dbReference>
<accession>A0A432M226</accession>
<dbReference type="EMBL" id="RYYV01000017">
    <property type="protein sequence ID" value="RUL71901.1"/>
    <property type="molecule type" value="Genomic_DNA"/>
</dbReference>